<organism evidence="3">
    <name type="scientific">Sinorhizobium medicae</name>
    <dbReference type="NCBI Taxonomy" id="110321"/>
    <lineage>
        <taxon>Bacteria</taxon>
        <taxon>Pseudomonadati</taxon>
        <taxon>Pseudomonadota</taxon>
        <taxon>Alphaproteobacteria</taxon>
        <taxon>Hyphomicrobiales</taxon>
        <taxon>Rhizobiaceae</taxon>
        <taxon>Sinorhizobium/Ensifer group</taxon>
        <taxon>Sinorhizobium</taxon>
    </lineage>
</organism>
<protein>
    <submittedName>
        <fullName evidence="3">Terminase large subunit</fullName>
    </submittedName>
</protein>
<name>A0A6G1WQM7_9HYPH</name>
<feature type="domain" description="Terminase large subunit-like ATPase" evidence="1">
    <location>
        <begin position="59"/>
        <end position="235"/>
    </location>
</feature>
<dbReference type="Pfam" id="PF03354">
    <property type="entry name" value="TerL_ATPase"/>
    <property type="match status" value="1"/>
</dbReference>
<dbReference type="InterPro" id="IPR005021">
    <property type="entry name" value="Terminase_largesu-like"/>
</dbReference>
<comment type="caution">
    <text evidence="3">The sequence shown here is derived from an EMBL/GenBank/DDBJ whole genome shotgun (WGS) entry which is preliminary data.</text>
</comment>
<proteinExistence type="predicted"/>
<dbReference type="InterPro" id="IPR046461">
    <property type="entry name" value="TerL_ATPase"/>
</dbReference>
<gene>
    <name evidence="3" type="ORF">GHJ91_23400</name>
</gene>
<dbReference type="GO" id="GO:0004519">
    <property type="term" value="F:endonuclease activity"/>
    <property type="evidence" value="ECO:0007669"/>
    <property type="project" value="InterPro"/>
</dbReference>
<dbReference type="Gene3D" id="3.40.50.300">
    <property type="entry name" value="P-loop containing nucleotide triphosphate hydrolases"/>
    <property type="match status" value="1"/>
</dbReference>
<dbReference type="RefSeq" id="WP_153413526.1">
    <property type="nucleotide sequence ID" value="NZ_WISB01000125.1"/>
</dbReference>
<sequence>MTGWNFACRDWEQRLLAGKSLIPDLPLDEAEAARAVDIFNKLRLPDVPGQPLLRDAAGEWQRDIVRAIFGSMVGDTRMVQELFCMVPKKNNKTTGGAGVSLTALLMNSRPHAEFIYVGPTHEVSDQAFQQAVGMIEADDYLSKRFHIAHHTKTILDRRNKARLKVKTFDMKVVTGSKPIFVLLDELHLMSSMAAAARIIVQIRNGMPAPESVLVMITTQSDEPPAGAFKTELRYARGVRDGRIKESRMLPILYEFPEEMQRSGAWRDPAVWPLVNPNLGRSITLEKLKSSYQAALEKGDEDLRLWASQRLNVEIGVALHDDRWLGADYWESAADPSITLDSLIAESDAVVFGIDGGGLDDLFGLAAIGRCKRNRSEWRLWSHAWAHKDVLSRRKEIADRLHDFERDGDLTICETPTQDFEEVADIIARVRDTGLLPEKAGVGLDPVGVANMVDALAVRGITGDQVVAIPQGYRLSGVIQGTERKLKDGTLWHAGAPLMAWCVGNAKVEQRGNAVLITKQVAGKAKIDPLVAAFDAAMLMSKNPEAVGAGMDSYFRSLAGAAA</sequence>
<dbReference type="PANTHER" id="PTHR41287">
    <property type="match status" value="1"/>
</dbReference>
<dbReference type="InterPro" id="IPR046462">
    <property type="entry name" value="TerL_nuclease"/>
</dbReference>
<dbReference type="InterPro" id="IPR027417">
    <property type="entry name" value="P-loop_NTPase"/>
</dbReference>
<dbReference type="EMBL" id="WISB01000125">
    <property type="protein sequence ID" value="MQW72021.1"/>
    <property type="molecule type" value="Genomic_DNA"/>
</dbReference>
<evidence type="ECO:0000313" key="3">
    <source>
        <dbReference type="EMBL" id="MQW72021.1"/>
    </source>
</evidence>
<dbReference type="Pfam" id="PF20441">
    <property type="entry name" value="TerL_nuclease"/>
    <property type="match status" value="1"/>
</dbReference>
<accession>A0A6G1WQM7</accession>
<reference evidence="3" key="1">
    <citation type="journal article" date="2013" name="Genome Biol.">
        <title>Comparative genomics of the core and accessory genomes of 48 Sinorhizobium strains comprising five genospecies.</title>
        <authorList>
            <person name="Sugawara M."/>
            <person name="Epstein B."/>
            <person name="Badgley B.D."/>
            <person name="Unno T."/>
            <person name="Xu L."/>
            <person name="Reese J."/>
            <person name="Gyaneshwar P."/>
            <person name="Denny R."/>
            <person name="Mudge J."/>
            <person name="Bharti A.K."/>
            <person name="Farmer A.D."/>
            <person name="May G.D."/>
            <person name="Woodward J.E."/>
            <person name="Medigue C."/>
            <person name="Vallenet D."/>
            <person name="Lajus A."/>
            <person name="Rouy Z."/>
            <person name="Martinez-Vaz B."/>
            <person name="Tiffin P."/>
            <person name="Young N.D."/>
            <person name="Sadowsky M.J."/>
        </authorList>
    </citation>
    <scope>NUCLEOTIDE SEQUENCE</scope>
    <source>
        <strain evidence="3">M1</strain>
    </source>
</reference>
<feature type="domain" description="Terminase large subunit-like endonuclease" evidence="2">
    <location>
        <begin position="254"/>
        <end position="535"/>
    </location>
</feature>
<dbReference type="AlphaFoldDB" id="A0A6G1WQM7"/>
<dbReference type="PANTHER" id="PTHR41287:SF1">
    <property type="entry name" value="PROTEIN YMFN"/>
    <property type="match status" value="1"/>
</dbReference>
<evidence type="ECO:0000259" key="1">
    <source>
        <dbReference type="Pfam" id="PF03354"/>
    </source>
</evidence>
<evidence type="ECO:0000259" key="2">
    <source>
        <dbReference type="Pfam" id="PF20441"/>
    </source>
</evidence>